<proteinExistence type="predicted"/>
<evidence type="ECO:0000313" key="2">
    <source>
        <dbReference type="EMBL" id="PSN08034.1"/>
    </source>
</evidence>
<sequence length="168" mass="19213">MIDFTPMTDAAFPAWQRYFVAEYAQEIVENYRLSEEKALRQAALDVEHSFPDGAHTRTQVLVNLMYRADGGEQHIGYLWYTPNEAMRSVYICDFYLFPDCRGQGFGKAAMRALEQRLAQQGFSEIKLRVAAHNDRARRVYDACGFEVTGINMNKVLDTTHSDGQENNA</sequence>
<evidence type="ECO:0000259" key="1">
    <source>
        <dbReference type="PROSITE" id="PS51186"/>
    </source>
</evidence>
<dbReference type="AlphaFoldDB" id="A0A2P8VKF4"/>
<dbReference type="RefSeq" id="WP_106876783.1">
    <property type="nucleotide sequence ID" value="NZ_JAXCWX010000008.1"/>
</dbReference>
<dbReference type="PROSITE" id="PS51186">
    <property type="entry name" value="GNAT"/>
    <property type="match status" value="1"/>
</dbReference>
<dbReference type="CDD" id="cd04301">
    <property type="entry name" value="NAT_SF"/>
    <property type="match status" value="1"/>
</dbReference>
<dbReference type="GO" id="GO:0016747">
    <property type="term" value="F:acyltransferase activity, transferring groups other than amino-acyl groups"/>
    <property type="evidence" value="ECO:0007669"/>
    <property type="project" value="InterPro"/>
</dbReference>
<dbReference type="Proteomes" id="UP000240212">
    <property type="component" value="Unassembled WGS sequence"/>
</dbReference>
<accession>A0A2P8VKF4</accession>
<dbReference type="EMBL" id="PYEP01000003">
    <property type="protein sequence ID" value="PSN08034.1"/>
    <property type="molecule type" value="Genomic_DNA"/>
</dbReference>
<feature type="domain" description="N-acetyltransferase" evidence="1">
    <location>
        <begin position="2"/>
        <end position="168"/>
    </location>
</feature>
<gene>
    <name evidence="2" type="ORF">C7G83_07565</name>
</gene>
<dbReference type="Gene3D" id="3.40.630.30">
    <property type="match status" value="1"/>
</dbReference>
<keyword evidence="2" id="KW-0808">Transferase</keyword>
<dbReference type="OrthoDB" id="1858440at2"/>
<dbReference type="InterPro" id="IPR000182">
    <property type="entry name" value="GNAT_dom"/>
</dbReference>
<keyword evidence="3" id="KW-1185">Reference proteome</keyword>
<dbReference type="SUPFAM" id="SSF55729">
    <property type="entry name" value="Acyl-CoA N-acyltransferases (Nat)"/>
    <property type="match status" value="1"/>
</dbReference>
<dbReference type="InterPro" id="IPR050276">
    <property type="entry name" value="MshD_Acetyltransferase"/>
</dbReference>
<dbReference type="PANTHER" id="PTHR43617">
    <property type="entry name" value="L-AMINO ACID N-ACETYLTRANSFERASE"/>
    <property type="match status" value="1"/>
</dbReference>
<evidence type="ECO:0000313" key="3">
    <source>
        <dbReference type="Proteomes" id="UP000240212"/>
    </source>
</evidence>
<name>A0A2P8VKF4_9ENTR</name>
<dbReference type="STRING" id="1388748.GCA_000463155_02490"/>
<protein>
    <submittedName>
        <fullName evidence="2">GNAT family N-acetyltransferase</fullName>
    </submittedName>
</protein>
<comment type="caution">
    <text evidence="2">The sequence shown here is derived from an EMBL/GenBank/DDBJ whole genome shotgun (WGS) entry which is preliminary data.</text>
</comment>
<dbReference type="Pfam" id="PF00583">
    <property type="entry name" value="Acetyltransf_1"/>
    <property type="match status" value="1"/>
</dbReference>
<organism evidence="2 3">
    <name type="scientific">Siccibacter turicensis</name>
    <dbReference type="NCBI Taxonomy" id="357233"/>
    <lineage>
        <taxon>Bacteria</taxon>
        <taxon>Pseudomonadati</taxon>
        <taxon>Pseudomonadota</taxon>
        <taxon>Gammaproteobacteria</taxon>
        <taxon>Enterobacterales</taxon>
        <taxon>Enterobacteriaceae</taxon>
        <taxon>Siccibacter</taxon>
    </lineage>
</organism>
<reference evidence="2 3" key="1">
    <citation type="submission" date="2018-03" db="EMBL/GenBank/DDBJ databases">
        <title>Draft genome sequence of the first documented clinical Siccibacter turicensis isolate in Austria.</title>
        <authorList>
            <person name="Lepuschitz S."/>
            <person name="Pekard-Amenitsch S."/>
            <person name="Haunold R."/>
            <person name="Schill S."/>
            <person name="Mach R."/>
            <person name="Allerberger F."/>
            <person name="Ruppitsch W."/>
            <person name="Forsythe S.J."/>
        </authorList>
    </citation>
    <scope>NUCLEOTIDE SEQUENCE [LARGE SCALE GENOMIC DNA]</scope>
    <source>
        <strain evidence="2 3">6100069499-17</strain>
    </source>
</reference>
<dbReference type="InterPro" id="IPR016181">
    <property type="entry name" value="Acyl_CoA_acyltransferase"/>
</dbReference>